<comment type="similarity">
    <text evidence="2">Belongs to the clarin family.</text>
</comment>
<dbReference type="GO" id="GO:0007605">
    <property type="term" value="P:sensory perception of sound"/>
    <property type="evidence" value="ECO:0007669"/>
    <property type="project" value="UniProtKB-ARBA"/>
</dbReference>
<dbReference type="AlphaFoldDB" id="A0AA88Y4G1"/>
<evidence type="ECO:0008006" key="9">
    <source>
        <dbReference type="Google" id="ProtNLM"/>
    </source>
</evidence>
<keyword evidence="8" id="KW-1185">Reference proteome</keyword>
<evidence type="ECO:0000313" key="8">
    <source>
        <dbReference type="Proteomes" id="UP001186944"/>
    </source>
</evidence>
<evidence type="ECO:0000256" key="5">
    <source>
        <dbReference type="ARBA" id="ARBA00023136"/>
    </source>
</evidence>
<dbReference type="InterPro" id="IPR026748">
    <property type="entry name" value="Clarin"/>
</dbReference>
<keyword evidence="4 6" id="KW-1133">Transmembrane helix</keyword>
<protein>
    <recommendedName>
        <fullName evidence="9">Clarin-3</fullName>
    </recommendedName>
</protein>
<evidence type="ECO:0000256" key="3">
    <source>
        <dbReference type="ARBA" id="ARBA00022692"/>
    </source>
</evidence>
<gene>
    <name evidence="7" type="ORF">FSP39_013468</name>
</gene>
<feature type="transmembrane region" description="Helical" evidence="6">
    <location>
        <begin position="210"/>
        <end position="231"/>
    </location>
</feature>
<feature type="transmembrane region" description="Helical" evidence="6">
    <location>
        <begin position="121"/>
        <end position="150"/>
    </location>
</feature>
<dbReference type="EMBL" id="VSWD01000007">
    <property type="protein sequence ID" value="KAK3097817.1"/>
    <property type="molecule type" value="Genomic_DNA"/>
</dbReference>
<dbReference type="PANTHER" id="PTHR31548">
    <property type="entry name" value="CLARIN"/>
    <property type="match status" value="1"/>
</dbReference>
<dbReference type="GO" id="GO:0016020">
    <property type="term" value="C:membrane"/>
    <property type="evidence" value="ECO:0007669"/>
    <property type="project" value="UniProtKB-SubCell"/>
</dbReference>
<reference evidence="7" key="1">
    <citation type="submission" date="2019-08" db="EMBL/GenBank/DDBJ databases">
        <title>The improved chromosome-level genome for the pearl oyster Pinctada fucata martensii using PacBio sequencing and Hi-C.</title>
        <authorList>
            <person name="Zheng Z."/>
        </authorList>
    </citation>
    <scope>NUCLEOTIDE SEQUENCE</scope>
    <source>
        <strain evidence="7">ZZ-2019</strain>
        <tissue evidence="7">Adductor muscle</tissue>
    </source>
</reference>
<dbReference type="PANTHER" id="PTHR31548:SF1">
    <property type="entry name" value="LD47387P"/>
    <property type="match status" value="1"/>
</dbReference>
<evidence type="ECO:0000256" key="6">
    <source>
        <dbReference type="SAM" id="Phobius"/>
    </source>
</evidence>
<keyword evidence="5 6" id="KW-0472">Membrane</keyword>
<evidence type="ECO:0000313" key="7">
    <source>
        <dbReference type="EMBL" id="KAK3097817.1"/>
    </source>
</evidence>
<sequence>MDEKKKLFVILTAILSLVSVGLNSAAFATDHWIKGRGNNGTRKAVMSFGLFKGIMHINYGVSNRVRVITVTCDTSYCLLSYSEVGDDDDSRKLSEAVNQFQNHTLNDGSLEDYAFALFPTYFWALTIAFMALGIAFSLVYIGFASFNVCAKPIETISGPLGLYMWNVIAIVFCLLAVIIYAVLYEQKYTKNVMSRSDKIQGFQSEVSLDYSFYLSVTAMICHVINLVMLMLSGVRFTFRDKDDIIKEDVTLSGMY</sequence>
<name>A0AA88Y4G1_PINIB</name>
<comment type="subcellular location">
    <subcellularLocation>
        <location evidence="1">Membrane</location>
        <topology evidence="1">Multi-pass membrane protein</topology>
    </subcellularLocation>
</comment>
<dbReference type="Gene3D" id="1.20.140.150">
    <property type="match status" value="1"/>
</dbReference>
<dbReference type="Pfam" id="PF25807">
    <property type="entry name" value="Clarin-2"/>
    <property type="match status" value="1"/>
</dbReference>
<feature type="transmembrane region" description="Helical" evidence="6">
    <location>
        <begin position="162"/>
        <end position="183"/>
    </location>
</feature>
<evidence type="ECO:0000256" key="2">
    <source>
        <dbReference type="ARBA" id="ARBA00005787"/>
    </source>
</evidence>
<comment type="caution">
    <text evidence="7">The sequence shown here is derived from an EMBL/GenBank/DDBJ whole genome shotgun (WGS) entry which is preliminary data.</text>
</comment>
<accession>A0AA88Y4G1</accession>
<evidence type="ECO:0000256" key="4">
    <source>
        <dbReference type="ARBA" id="ARBA00022989"/>
    </source>
</evidence>
<dbReference type="Proteomes" id="UP001186944">
    <property type="component" value="Unassembled WGS sequence"/>
</dbReference>
<proteinExistence type="inferred from homology"/>
<keyword evidence="3 6" id="KW-0812">Transmembrane</keyword>
<organism evidence="7 8">
    <name type="scientific">Pinctada imbricata</name>
    <name type="common">Atlantic pearl-oyster</name>
    <name type="synonym">Pinctada martensii</name>
    <dbReference type="NCBI Taxonomy" id="66713"/>
    <lineage>
        <taxon>Eukaryota</taxon>
        <taxon>Metazoa</taxon>
        <taxon>Spiralia</taxon>
        <taxon>Lophotrochozoa</taxon>
        <taxon>Mollusca</taxon>
        <taxon>Bivalvia</taxon>
        <taxon>Autobranchia</taxon>
        <taxon>Pteriomorphia</taxon>
        <taxon>Pterioida</taxon>
        <taxon>Pterioidea</taxon>
        <taxon>Pteriidae</taxon>
        <taxon>Pinctada</taxon>
    </lineage>
</organism>
<evidence type="ECO:0000256" key="1">
    <source>
        <dbReference type="ARBA" id="ARBA00004141"/>
    </source>
</evidence>